<evidence type="ECO:0000256" key="6">
    <source>
        <dbReference type="ARBA" id="ARBA00022840"/>
    </source>
</evidence>
<feature type="region of interest" description="Disordered" evidence="9">
    <location>
        <begin position="383"/>
        <end position="426"/>
    </location>
</feature>
<feature type="compositionally biased region" description="Basic residues" evidence="9">
    <location>
        <begin position="410"/>
        <end position="426"/>
    </location>
</feature>
<dbReference type="SMART" id="SM00220">
    <property type="entry name" value="S_TKc"/>
    <property type="match status" value="1"/>
</dbReference>
<comment type="caution">
    <text evidence="11">The sequence shown here is derived from an EMBL/GenBank/DDBJ whole genome shotgun (WGS) entry which is preliminary data.</text>
</comment>
<dbReference type="AlphaFoldDB" id="A0AAD7JU84"/>
<keyword evidence="8" id="KW-0723">Serine/threonine-protein kinase</keyword>
<dbReference type="InterPro" id="IPR011009">
    <property type="entry name" value="Kinase-like_dom_sf"/>
</dbReference>
<evidence type="ECO:0000256" key="5">
    <source>
        <dbReference type="ARBA" id="ARBA00022777"/>
    </source>
</evidence>
<evidence type="ECO:0000256" key="3">
    <source>
        <dbReference type="ARBA" id="ARBA00022679"/>
    </source>
</evidence>
<evidence type="ECO:0000313" key="12">
    <source>
        <dbReference type="Proteomes" id="UP001215598"/>
    </source>
</evidence>
<sequence length="426" mass="47240">MSPSDSLPDLTGHLVDEDRLQILHVLGAGSYGVVYKALDTTSPTPAYFAVKCLGMTTQYTTREVDLHSICSSHPSVSTLHRQFYSYGCLCIVLDLSACDLWAPIENGVFSDNNALVKQTFLQILDAVRFCHQRGVHHRDLKPENILCSADGGEVRITDFGLALDDELPCVAAAGTSPYMTPEALNLGRSTESYEPEQSDIWACCILLLNMMSGKFPWRKAIDSDYEWSTFLTDERYLRREFPISDKLNDLLERCFRPVASTRPTLLQLRMEIANMTHLFPPKETVVTMRLLSVPRPSPGTSAPSTPGASVASFSFNASDYASPATSNATSVSVELHPVRLSDVAGYKSHRKLAFVRPTIPAPSAPSAELSPAVLEMLARLRARPPPPAWPKARTVITPPPAPKEKSSRNPLKRLLRWFKRTRRDRA</sequence>
<dbReference type="GO" id="GO:0005524">
    <property type="term" value="F:ATP binding"/>
    <property type="evidence" value="ECO:0007669"/>
    <property type="project" value="UniProtKB-UniRule"/>
</dbReference>
<evidence type="ECO:0000256" key="9">
    <source>
        <dbReference type="SAM" id="MobiDB-lite"/>
    </source>
</evidence>
<feature type="binding site" evidence="7">
    <location>
        <position position="51"/>
    </location>
    <ligand>
        <name>ATP</name>
        <dbReference type="ChEBI" id="CHEBI:30616"/>
    </ligand>
</feature>
<dbReference type="PANTHER" id="PTHR43671:SF13">
    <property type="entry name" value="SERINE_THREONINE-PROTEIN KINASE NEK2"/>
    <property type="match status" value="1"/>
</dbReference>
<dbReference type="EMBL" id="JARKIB010000016">
    <property type="protein sequence ID" value="KAJ7770473.1"/>
    <property type="molecule type" value="Genomic_DNA"/>
</dbReference>
<keyword evidence="6 7" id="KW-0067">ATP-binding</keyword>
<dbReference type="PROSITE" id="PS00107">
    <property type="entry name" value="PROTEIN_KINASE_ATP"/>
    <property type="match status" value="1"/>
</dbReference>
<dbReference type="PANTHER" id="PTHR43671">
    <property type="entry name" value="SERINE/THREONINE-PROTEIN KINASE NEK"/>
    <property type="match status" value="1"/>
</dbReference>
<evidence type="ECO:0000313" key="11">
    <source>
        <dbReference type="EMBL" id="KAJ7770473.1"/>
    </source>
</evidence>
<evidence type="ECO:0000256" key="2">
    <source>
        <dbReference type="ARBA" id="ARBA00012513"/>
    </source>
</evidence>
<accession>A0AAD7JU84</accession>
<protein>
    <recommendedName>
        <fullName evidence="2">non-specific serine/threonine protein kinase</fullName>
        <ecNumber evidence="2">2.7.11.1</ecNumber>
    </recommendedName>
</protein>
<dbReference type="InterPro" id="IPR008271">
    <property type="entry name" value="Ser/Thr_kinase_AS"/>
</dbReference>
<evidence type="ECO:0000256" key="4">
    <source>
        <dbReference type="ARBA" id="ARBA00022741"/>
    </source>
</evidence>
<reference evidence="11" key="1">
    <citation type="submission" date="2023-03" db="EMBL/GenBank/DDBJ databases">
        <title>Massive genome expansion in bonnet fungi (Mycena s.s.) driven by repeated elements and novel gene families across ecological guilds.</title>
        <authorList>
            <consortium name="Lawrence Berkeley National Laboratory"/>
            <person name="Harder C.B."/>
            <person name="Miyauchi S."/>
            <person name="Viragh M."/>
            <person name="Kuo A."/>
            <person name="Thoen E."/>
            <person name="Andreopoulos B."/>
            <person name="Lu D."/>
            <person name="Skrede I."/>
            <person name="Drula E."/>
            <person name="Henrissat B."/>
            <person name="Morin E."/>
            <person name="Kohler A."/>
            <person name="Barry K."/>
            <person name="LaButti K."/>
            <person name="Morin E."/>
            <person name="Salamov A."/>
            <person name="Lipzen A."/>
            <person name="Mereny Z."/>
            <person name="Hegedus B."/>
            <person name="Baldrian P."/>
            <person name="Stursova M."/>
            <person name="Weitz H."/>
            <person name="Taylor A."/>
            <person name="Grigoriev I.V."/>
            <person name="Nagy L.G."/>
            <person name="Martin F."/>
            <person name="Kauserud H."/>
        </authorList>
    </citation>
    <scope>NUCLEOTIDE SEQUENCE</scope>
    <source>
        <strain evidence="11">CBHHK182m</strain>
    </source>
</reference>
<dbReference type="Pfam" id="PF00069">
    <property type="entry name" value="Pkinase"/>
    <property type="match status" value="1"/>
</dbReference>
<dbReference type="InterPro" id="IPR017441">
    <property type="entry name" value="Protein_kinase_ATP_BS"/>
</dbReference>
<name>A0AAD7JU84_9AGAR</name>
<keyword evidence="5 11" id="KW-0418">Kinase</keyword>
<comment type="similarity">
    <text evidence="1">Belongs to the protein kinase superfamily. NEK Ser/Thr protein kinase family. NIMA subfamily.</text>
</comment>
<feature type="domain" description="Protein kinase" evidence="10">
    <location>
        <begin position="20"/>
        <end position="280"/>
    </location>
</feature>
<evidence type="ECO:0000259" key="10">
    <source>
        <dbReference type="PROSITE" id="PS50011"/>
    </source>
</evidence>
<dbReference type="PROSITE" id="PS50011">
    <property type="entry name" value="PROTEIN_KINASE_DOM"/>
    <property type="match status" value="1"/>
</dbReference>
<dbReference type="SUPFAM" id="SSF56112">
    <property type="entry name" value="Protein kinase-like (PK-like)"/>
    <property type="match status" value="1"/>
</dbReference>
<dbReference type="PROSITE" id="PS00108">
    <property type="entry name" value="PROTEIN_KINASE_ST"/>
    <property type="match status" value="1"/>
</dbReference>
<dbReference type="EC" id="2.7.11.1" evidence="2"/>
<dbReference type="GO" id="GO:0004674">
    <property type="term" value="F:protein serine/threonine kinase activity"/>
    <property type="evidence" value="ECO:0007669"/>
    <property type="project" value="UniProtKB-KW"/>
</dbReference>
<evidence type="ECO:0000256" key="7">
    <source>
        <dbReference type="PROSITE-ProRule" id="PRU10141"/>
    </source>
</evidence>
<evidence type="ECO:0000256" key="8">
    <source>
        <dbReference type="RuleBase" id="RU000304"/>
    </source>
</evidence>
<keyword evidence="4 7" id="KW-0547">Nucleotide-binding</keyword>
<dbReference type="Proteomes" id="UP001215598">
    <property type="component" value="Unassembled WGS sequence"/>
</dbReference>
<dbReference type="Gene3D" id="1.10.510.10">
    <property type="entry name" value="Transferase(Phosphotransferase) domain 1"/>
    <property type="match status" value="1"/>
</dbReference>
<gene>
    <name evidence="11" type="ORF">B0H16DRAFT_213277</name>
</gene>
<keyword evidence="12" id="KW-1185">Reference proteome</keyword>
<dbReference type="InterPro" id="IPR050660">
    <property type="entry name" value="NEK_Ser/Thr_kinase"/>
</dbReference>
<evidence type="ECO:0000256" key="1">
    <source>
        <dbReference type="ARBA" id="ARBA00010886"/>
    </source>
</evidence>
<organism evidence="11 12">
    <name type="scientific">Mycena metata</name>
    <dbReference type="NCBI Taxonomy" id="1033252"/>
    <lineage>
        <taxon>Eukaryota</taxon>
        <taxon>Fungi</taxon>
        <taxon>Dikarya</taxon>
        <taxon>Basidiomycota</taxon>
        <taxon>Agaricomycotina</taxon>
        <taxon>Agaricomycetes</taxon>
        <taxon>Agaricomycetidae</taxon>
        <taxon>Agaricales</taxon>
        <taxon>Marasmiineae</taxon>
        <taxon>Mycenaceae</taxon>
        <taxon>Mycena</taxon>
    </lineage>
</organism>
<keyword evidence="3" id="KW-0808">Transferase</keyword>
<proteinExistence type="inferred from homology"/>
<dbReference type="InterPro" id="IPR000719">
    <property type="entry name" value="Prot_kinase_dom"/>
</dbReference>